<sequence>MEQSPEELIGRIRFPRKQELEQFAVVMQLLGVDKIRVACEDGKERLARIPGRMRKRVWMREGDLVLVKLWDFQPIKCDIIWRFVGVQVEHLKKRGLLNNLPL</sequence>
<dbReference type="EMBL" id="JAGVWD010000048">
    <property type="protein sequence ID" value="MBS3057626.1"/>
    <property type="molecule type" value="Genomic_DNA"/>
</dbReference>
<dbReference type="Pfam" id="PF01176">
    <property type="entry name" value="eIF-1a"/>
    <property type="match status" value="1"/>
</dbReference>
<dbReference type="PROSITE" id="PS01262">
    <property type="entry name" value="IF1A"/>
    <property type="match status" value="1"/>
</dbReference>
<evidence type="ECO:0000313" key="9">
    <source>
        <dbReference type="EMBL" id="MBS3057626.1"/>
    </source>
</evidence>
<evidence type="ECO:0000256" key="5">
    <source>
        <dbReference type="HAMAP-Rule" id="MF_00216"/>
    </source>
</evidence>
<gene>
    <name evidence="9" type="primary">eif1A</name>
    <name evidence="5" type="synonym">eif1a</name>
    <name evidence="9" type="ORF">J4415_03280</name>
</gene>
<evidence type="ECO:0000256" key="1">
    <source>
        <dbReference type="ARBA" id="ARBA00007392"/>
    </source>
</evidence>
<feature type="domain" description="S1-like" evidence="8">
    <location>
        <begin position="10"/>
        <end position="84"/>
    </location>
</feature>
<dbReference type="InterPro" id="IPR018104">
    <property type="entry name" value="TIF_eIF-1A_CS"/>
</dbReference>
<evidence type="ECO:0000256" key="6">
    <source>
        <dbReference type="RuleBase" id="RU004364"/>
    </source>
</evidence>
<dbReference type="Gene3D" id="2.40.50.140">
    <property type="entry name" value="Nucleic acid-binding proteins"/>
    <property type="match status" value="1"/>
</dbReference>
<name>A0A8T4L3K1_9ARCH</name>
<dbReference type="PANTHER" id="PTHR21668">
    <property type="entry name" value="EIF-1A"/>
    <property type="match status" value="1"/>
</dbReference>
<dbReference type="InterPro" id="IPR001253">
    <property type="entry name" value="TIF_eIF-1A"/>
</dbReference>
<dbReference type="SUPFAM" id="SSF50249">
    <property type="entry name" value="Nucleic acid-binding proteins"/>
    <property type="match status" value="1"/>
</dbReference>
<evidence type="ECO:0000256" key="7">
    <source>
        <dbReference type="RuleBase" id="RU004365"/>
    </source>
</evidence>
<keyword evidence="3 5" id="KW-0648">Protein biosynthesis</keyword>
<dbReference type="AlphaFoldDB" id="A0A8T4L3K1"/>
<dbReference type="InterPro" id="IPR006196">
    <property type="entry name" value="RNA-binding_domain_S1_IF1"/>
</dbReference>
<evidence type="ECO:0000256" key="4">
    <source>
        <dbReference type="ARBA" id="ARBA00025502"/>
    </source>
</evidence>
<dbReference type="NCBIfam" id="NF003084">
    <property type="entry name" value="PRK04012.1-3"/>
    <property type="match status" value="1"/>
</dbReference>
<comment type="function">
    <text evidence="4 5 7">Seems to be required for maximal rate of protein biosynthesis. Enhances ribosome dissociation into subunits and stabilizes the binding of the initiator Met-tRNA(I) to 40 S ribosomal subunits.</text>
</comment>
<dbReference type="InterPro" id="IPR012340">
    <property type="entry name" value="NA-bd_OB-fold"/>
</dbReference>
<dbReference type="Proteomes" id="UP000677687">
    <property type="component" value="Unassembled WGS sequence"/>
</dbReference>
<evidence type="ECO:0000313" key="10">
    <source>
        <dbReference type="Proteomes" id="UP000677687"/>
    </source>
</evidence>
<dbReference type="NCBIfam" id="TIGR00523">
    <property type="entry name" value="eIF-1A"/>
    <property type="match status" value="1"/>
</dbReference>
<reference evidence="9" key="2">
    <citation type="submission" date="2021-05" db="EMBL/GenBank/DDBJ databases">
        <title>Protein family content uncovers lineage relationships and bacterial pathway maintenance mechanisms in DPANN archaea.</title>
        <authorList>
            <person name="Castelle C.J."/>
            <person name="Meheust R."/>
            <person name="Jaffe A.L."/>
            <person name="Seitz K."/>
            <person name="Gong X."/>
            <person name="Baker B.J."/>
            <person name="Banfield J.F."/>
        </authorList>
    </citation>
    <scope>NUCLEOTIDE SEQUENCE</scope>
    <source>
        <strain evidence="9">RIFCSPHIGHO2_01_FULL_AR10_44_11</strain>
    </source>
</reference>
<organism evidence="9 10">
    <name type="scientific">Candidatus Iainarchaeum sp</name>
    <dbReference type="NCBI Taxonomy" id="3101447"/>
    <lineage>
        <taxon>Archaea</taxon>
        <taxon>Candidatus Iainarchaeota</taxon>
        <taxon>Candidatus Iainarchaeia</taxon>
        <taxon>Candidatus Iainarchaeales</taxon>
        <taxon>Candidatus Iainarchaeaceae</taxon>
        <taxon>Candidatus Iainarchaeum</taxon>
    </lineage>
</organism>
<comment type="similarity">
    <text evidence="1 5 6">Belongs to the eIF-1A family.</text>
</comment>
<reference evidence="9" key="1">
    <citation type="submission" date="2021-03" db="EMBL/GenBank/DDBJ databases">
        <authorList>
            <person name="Jaffe A."/>
        </authorList>
    </citation>
    <scope>NUCLEOTIDE SEQUENCE</scope>
    <source>
        <strain evidence="9">RIFCSPHIGHO2_01_FULL_AR10_44_11</strain>
    </source>
</reference>
<dbReference type="SMART" id="SM00652">
    <property type="entry name" value="eIF1a"/>
    <property type="match status" value="1"/>
</dbReference>
<dbReference type="GO" id="GO:0003723">
    <property type="term" value="F:RNA binding"/>
    <property type="evidence" value="ECO:0007669"/>
    <property type="project" value="InterPro"/>
</dbReference>
<accession>A0A8T4L3K1</accession>
<dbReference type="GO" id="GO:0003743">
    <property type="term" value="F:translation initiation factor activity"/>
    <property type="evidence" value="ECO:0007669"/>
    <property type="project" value="UniProtKB-UniRule"/>
</dbReference>
<keyword evidence="2 5" id="KW-0396">Initiation factor</keyword>
<dbReference type="NCBIfam" id="NF003085">
    <property type="entry name" value="PRK04012.1-5"/>
    <property type="match status" value="1"/>
</dbReference>
<protein>
    <recommendedName>
        <fullName evidence="5">Translation initiation factor 1A</fullName>
        <shortName evidence="5">aIF-1A</shortName>
    </recommendedName>
</protein>
<dbReference type="CDD" id="cd05793">
    <property type="entry name" value="S1_IF1A"/>
    <property type="match status" value="1"/>
</dbReference>
<comment type="caution">
    <text evidence="9">The sequence shown here is derived from an EMBL/GenBank/DDBJ whole genome shotgun (WGS) entry which is preliminary data.</text>
</comment>
<dbReference type="PROSITE" id="PS50832">
    <property type="entry name" value="S1_IF1_TYPE"/>
    <property type="match status" value="1"/>
</dbReference>
<evidence type="ECO:0000259" key="8">
    <source>
        <dbReference type="PROSITE" id="PS50832"/>
    </source>
</evidence>
<evidence type="ECO:0000256" key="3">
    <source>
        <dbReference type="ARBA" id="ARBA00022917"/>
    </source>
</evidence>
<proteinExistence type="inferred from homology"/>
<dbReference type="HAMAP" id="MF_00216">
    <property type="entry name" value="aIF_1A"/>
    <property type="match status" value="1"/>
</dbReference>
<evidence type="ECO:0000256" key="2">
    <source>
        <dbReference type="ARBA" id="ARBA00022540"/>
    </source>
</evidence>